<accession>A0ABQ1LSQ7</accession>
<keyword evidence="1" id="KW-0805">Transcription regulation</keyword>
<dbReference type="SUPFAM" id="SSF46689">
    <property type="entry name" value="Homeodomain-like"/>
    <property type="match status" value="2"/>
</dbReference>
<keyword evidence="2" id="KW-0238">DNA-binding</keyword>
<dbReference type="Proteomes" id="UP000597338">
    <property type="component" value="Unassembled WGS sequence"/>
</dbReference>
<dbReference type="InterPro" id="IPR011051">
    <property type="entry name" value="RmlC_Cupin_sf"/>
</dbReference>
<evidence type="ECO:0000313" key="6">
    <source>
        <dbReference type="Proteomes" id="UP000597338"/>
    </source>
</evidence>
<evidence type="ECO:0000256" key="2">
    <source>
        <dbReference type="ARBA" id="ARBA00023125"/>
    </source>
</evidence>
<dbReference type="Gene3D" id="1.10.10.60">
    <property type="entry name" value="Homeodomain-like"/>
    <property type="match status" value="2"/>
</dbReference>
<keyword evidence="3" id="KW-0804">Transcription</keyword>
<dbReference type="PANTHER" id="PTHR43280:SF27">
    <property type="entry name" value="TRANSCRIPTIONAL REGULATOR MTLR"/>
    <property type="match status" value="1"/>
</dbReference>
<comment type="caution">
    <text evidence="5">The sequence shown here is derived from an EMBL/GenBank/DDBJ whole genome shotgun (WGS) entry which is preliminary data.</text>
</comment>
<dbReference type="RefSeq" id="WP_188750535.1">
    <property type="nucleotide sequence ID" value="NZ_BMIK01000006.1"/>
</dbReference>
<dbReference type="InterPro" id="IPR003313">
    <property type="entry name" value="AraC-bd"/>
</dbReference>
<dbReference type="InterPro" id="IPR014710">
    <property type="entry name" value="RmlC-like_jellyroll"/>
</dbReference>
<dbReference type="SMART" id="SM00342">
    <property type="entry name" value="HTH_ARAC"/>
    <property type="match status" value="1"/>
</dbReference>
<organism evidence="5 6">
    <name type="scientific">Parapedobacter defluvii</name>
    <dbReference type="NCBI Taxonomy" id="2045106"/>
    <lineage>
        <taxon>Bacteria</taxon>
        <taxon>Pseudomonadati</taxon>
        <taxon>Bacteroidota</taxon>
        <taxon>Sphingobacteriia</taxon>
        <taxon>Sphingobacteriales</taxon>
        <taxon>Sphingobacteriaceae</taxon>
        <taxon>Parapedobacter</taxon>
    </lineage>
</organism>
<dbReference type="Gene3D" id="2.60.120.10">
    <property type="entry name" value="Jelly Rolls"/>
    <property type="match status" value="1"/>
</dbReference>
<dbReference type="InterPro" id="IPR009057">
    <property type="entry name" value="Homeodomain-like_sf"/>
</dbReference>
<keyword evidence="6" id="KW-1185">Reference proteome</keyword>
<dbReference type="PROSITE" id="PS00041">
    <property type="entry name" value="HTH_ARAC_FAMILY_1"/>
    <property type="match status" value="1"/>
</dbReference>
<evidence type="ECO:0000256" key="3">
    <source>
        <dbReference type="ARBA" id="ARBA00023163"/>
    </source>
</evidence>
<sequence length="288" mass="32834">MLKASLEYIDSQDDHSFLLRRFGSEAFDAPYHFHSVYELTYIARGAGKRYIGSHQDDFGPGDLVLIGPDIPHCWKLTQSNPCDAGAIVAQFSANTLGTALLAKRELGEISRLLQRAEIAVCFAESISGQIGERLKILHEKTEFYRFIGLLEILQQLSEEDAYVVFNQQNTGALQSPGSQQRISPVFAYLVDNFRYKVSLEEAASLAHMTPQAFCKYFKKTTRKTFMETVIEYRINYAAQQLIQTENTVSDISYQSGFSDVSFFYRTFKRKMGVSPLNYRRHFHATLKQ</sequence>
<dbReference type="PANTHER" id="PTHR43280">
    <property type="entry name" value="ARAC-FAMILY TRANSCRIPTIONAL REGULATOR"/>
    <property type="match status" value="1"/>
</dbReference>
<dbReference type="InterPro" id="IPR020449">
    <property type="entry name" value="Tscrpt_reg_AraC-type_HTH"/>
</dbReference>
<proteinExistence type="predicted"/>
<name>A0ABQ1LSQ7_9SPHI</name>
<dbReference type="SUPFAM" id="SSF51182">
    <property type="entry name" value="RmlC-like cupins"/>
    <property type="match status" value="1"/>
</dbReference>
<protein>
    <submittedName>
        <fullName evidence="5">AraC family transcriptional regulator</fullName>
    </submittedName>
</protein>
<dbReference type="Pfam" id="PF12833">
    <property type="entry name" value="HTH_18"/>
    <property type="match status" value="1"/>
</dbReference>
<dbReference type="PRINTS" id="PR00032">
    <property type="entry name" value="HTHARAC"/>
</dbReference>
<gene>
    <name evidence="5" type="ORF">GCM10011386_21820</name>
</gene>
<evidence type="ECO:0000256" key="1">
    <source>
        <dbReference type="ARBA" id="ARBA00023015"/>
    </source>
</evidence>
<dbReference type="InterPro" id="IPR018060">
    <property type="entry name" value="HTH_AraC"/>
</dbReference>
<dbReference type="EMBL" id="BMIK01000006">
    <property type="protein sequence ID" value="GGC29438.1"/>
    <property type="molecule type" value="Genomic_DNA"/>
</dbReference>
<reference evidence="6" key="1">
    <citation type="journal article" date="2019" name="Int. J. Syst. Evol. Microbiol.">
        <title>The Global Catalogue of Microorganisms (GCM) 10K type strain sequencing project: providing services to taxonomists for standard genome sequencing and annotation.</title>
        <authorList>
            <consortium name="The Broad Institute Genomics Platform"/>
            <consortium name="The Broad Institute Genome Sequencing Center for Infectious Disease"/>
            <person name="Wu L."/>
            <person name="Ma J."/>
        </authorList>
    </citation>
    <scope>NUCLEOTIDE SEQUENCE [LARGE SCALE GENOMIC DNA]</scope>
    <source>
        <strain evidence="6">CGMCC 1.15342</strain>
    </source>
</reference>
<dbReference type="PROSITE" id="PS01124">
    <property type="entry name" value="HTH_ARAC_FAMILY_2"/>
    <property type="match status" value="1"/>
</dbReference>
<evidence type="ECO:0000259" key="4">
    <source>
        <dbReference type="PROSITE" id="PS01124"/>
    </source>
</evidence>
<dbReference type="Pfam" id="PF02311">
    <property type="entry name" value="AraC_binding"/>
    <property type="match status" value="1"/>
</dbReference>
<evidence type="ECO:0000313" key="5">
    <source>
        <dbReference type="EMBL" id="GGC29438.1"/>
    </source>
</evidence>
<dbReference type="InterPro" id="IPR018062">
    <property type="entry name" value="HTH_AraC-typ_CS"/>
</dbReference>
<feature type="domain" description="HTH araC/xylS-type" evidence="4">
    <location>
        <begin position="183"/>
        <end position="281"/>
    </location>
</feature>